<evidence type="ECO:0000259" key="5">
    <source>
        <dbReference type="PROSITE" id="PS50931"/>
    </source>
</evidence>
<evidence type="ECO:0000313" key="7">
    <source>
        <dbReference type="Proteomes" id="UP000031488"/>
    </source>
</evidence>
<sequence>MHDLGDMKNWPELQALGLLVALSGNARSIGQAAAKLDLAQPNASRSLRNLERDLKVPLLRRSPRGTELTVEGRAVAEWASKVIEAYDTLYAGARAIQDARAGTVKVSASLTVAEYLMPHHLTTFRAAHPTIDIGLSVENSATVVDRVRRQTCDLGLIESVSVPKDLNAEVVGRDRLMIACGPDFAHAWTKPITAEDLAQVPLLVREIGSGTREAIDAALLGVGGVRVAGEYGSNSALRIAAATSVAPAVLSELALRDDFRAGRLVPLPVADDVDLTRELHAVWSGSRRPSPGARLLLEHMVDSVE</sequence>
<evidence type="ECO:0000256" key="2">
    <source>
        <dbReference type="ARBA" id="ARBA00023015"/>
    </source>
</evidence>
<feature type="domain" description="HTH lysR-type" evidence="5">
    <location>
        <begin position="11"/>
        <end position="69"/>
    </location>
</feature>
<dbReference type="Pfam" id="PF00126">
    <property type="entry name" value="HTH_1"/>
    <property type="match status" value="1"/>
</dbReference>
<dbReference type="SUPFAM" id="SSF53850">
    <property type="entry name" value="Periplasmic binding protein-like II"/>
    <property type="match status" value="1"/>
</dbReference>
<accession>A0A0B9AQE3</accession>
<dbReference type="OrthoDB" id="9808620at2"/>
<dbReference type="RefSeq" id="WP_052239874.1">
    <property type="nucleotide sequence ID" value="NZ_JTJZ01000017.1"/>
</dbReference>
<evidence type="ECO:0000256" key="1">
    <source>
        <dbReference type="ARBA" id="ARBA00009437"/>
    </source>
</evidence>
<dbReference type="EMBL" id="JTJZ01000017">
    <property type="protein sequence ID" value="KHS53082.1"/>
    <property type="molecule type" value="Genomic_DNA"/>
</dbReference>
<evidence type="ECO:0000256" key="3">
    <source>
        <dbReference type="ARBA" id="ARBA00023125"/>
    </source>
</evidence>
<keyword evidence="7" id="KW-1185">Reference proteome</keyword>
<dbReference type="InterPro" id="IPR000847">
    <property type="entry name" value="LysR_HTH_N"/>
</dbReference>
<keyword evidence="2" id="KW-0805">Transcription regulation</keyword>
<proteinExistence type="inferred from homology"/>
<keyword evidence="3" id="KW-0238">DNA-binding</keyword>
<dbReference type="PANTHER" id="PTHR30126">
    <property type="entry name" value="HTH-TYPE TRANSCRIPTIONAL REGULATOR"/>
    <property type="match status" value="1"/>
</dbReference>
<comment type="caution">
    <text evidence="6">The sequence shown here is derived from an EMBL/GenBank/DDBJ whole genome shotgun (WGS) entry which is preliminary data.</text>
</comment>
<evidence type="ECO:0000256" key="4">
    <source>
        <dbReference type="ARBA" id="ARBA00023163"/>
    </source>
</evidence>
<protein>
    <submittedName>
        <fullName evidence="6">Transcriptional regulator, LysR family</fullName>
    </submittedName>
</protein>
<dbReference type="Gene3D" id="1.10.10.10">
    <property type="entry name" value="Winged helix-like DNA-binding domain superfamily/Winged helix DNA-binding domain"/>
    <property type="match status" value="1"/>
</dbReference>
<dbReference type="GO" id="GO:0003700">
    <property type="term" value="F:DNA-binding transcription factor activity"/>
    <property type="evidence" value="ECO:0007669"/>
    <property type="project" value="InterPro"/>
</dbReference>
<dbReference type="GO" id="GO:0000976">
    <property type="term" value="F:transcription cis-regulatory region binding"/>
    <property type="evidence" value="ECO:0007669"/>
    <property type="project" value="TreeGrafter"/>
</dbReference>
<dbReference type="PATRIC" id="fig|1703.6.peg.1378"/>
<dbReference type="InterPro" id="IPR005119">
    <property type="entry name" value="LysR_subst-bd"/>
</dbReference>
<dbReference type="PANTHER" id="PTHR30126:SF39">
    <property type="entry name" value="HTH-TYPE TRANSCRIPTIONAL REGULATOR CYSL"/>
    <property type="match status" value="1"/>
</dbReference>
<keyword evidence="4" id="KW-0804">Transcription</keyword>
<dbReference type="SUPFAM" id="SSF46785">
    <property type="entry name" value="Winged helix' DNA-binding domain"/>
    <property type="match status" value="1"/>
</dbReference>
<dbReference type="InterPro" id="IPR036388">
    <property type="entry name" value="WH-like_DNA-bd_sf"/>
</dbReference>
<comment type="similarity">
    <text evidence="1">Belongs to the LysR transcriptional regulatory family.</text>
</comment>
<name>A0A0B9AQE3_BRELN</name>
<evidence type="ECO:0000313" key="6">
    <source>
        <dbReference type="EMBL" id="KHS53082.1"/>
    </source>
</evidence>
<dbReference type="Pfam" id="PF03466">
    <property type="entry name" value="LysR_substrate"/>
    <property type="match status" value="1"/>
</dbReference>
<organism evidence="6 7">
    <name type="scientific">Brevibacterium linens</name>
    <dbReference type="NCBI Taxonomy" id="1703"/>
    <lineage>
        <taxon>Bacteria</taxon>
        <taxon>Bacillati</taxon>
        <taxon>Actinomycetota</taxon>
        <taxon>Actinomycetes</taxon>
        <taxon>Micrococcales</taxon>
        <taxon>Brevibacteriaceae</taxon>
        <taxon>Brevibacterium</taxon>
    </lineage>
</organism>
<dbReference type="Gene3D" id="3.40.190.10">
    <property type="entry name" value="Periplasmic binding protein-like II"/>
    <property type="match status" value="2"/>
</dbReference>
<dbReference type="Proteomes" id="UP000031488">
    <property type="component" value="Unassembled WGS sequence"/>
</dbReference>
<dbReference type="PROSITE" id="PS50931">
    <property type="entry name" value="HTH_LYSR"/>
    <property type="match status" value="1"/>
</dbReference>
<reference evidence="6 7" key="1">
    <citation type="submission" date="2014-11" db="EMBL/GenBank/DDBJ databases">
        <title>Draft Genome Sequence of Brevibacterium linens AE038-8.</title>
        <authorList>
            <person name="Maizel D."/>
            <person name="Utturkar S.M."/>
            <person name="Brown S.D."/>
            <person name="Ferrero M."/>
            <person name="Rosen B.P."/>
        </authorList>
    </citation>
    <scope>NUCLEOTIDE SEQUENCE [LARGE SCALE GENOMIC DNA]</scope>
    <source>
        <strain evidence="6 7">AE038-8</strain>
    </source>
</reference>
<dbReference type="InterPro" id="IPR036390">
    <property type="entry name" value="WH_DNA-bd_sf"/>
</dbReference>
<dbReference type="AlphaFoldDB" id="A0A0B9AQE3"/>
<gene>
    <name evidence="6" type="ORF">AE0388_1485</name>
</gene>